<dbReference type="InterPro" id="IPR028098">
    <property type="entry name" value="Glyco_trans_4-like_N"/>
</dbReference>
<reference evidence="4 5" key="1">
    <citation type="journal article" date="2016" name="Nat. Commun.">
        <title>Thousands of microbial genomes shed light on interconnected biogeochemical processes in an aquifer system.</title>
        <authorList>
            <person name="Anantharaman K."/>
            <person name="Brown C.T."/>
            <person name="Hug L.A."/>
            <person name="Sharon I."/>
            <person name="Castelle C.J."/>
            <person name="Probst A.J."/>
            <person name="Thomas B.C."/>
            <person name="Singh A."/>
            <person name="Wilkins M.J."/>
            <person name="Karaoz U."/>
            <person name="Brodie E.L."/>
            <person name="Williams K.H."/>
            <person name="Hubbard S.S."/>
            <person name="Banfield J.F."/>
        </authorList>
    </citation>
    <scope>NUCLEOTIDE SEQUENCE [LARGE SCALE GENOMIC DNA]</scope>
</reference>
<evidence type="ECO:0000313" key="5">
    <source>
        <dbReference type="Proteomes" id="UP000178109"/>
    </source>
</evidence>
<evidence type="ECO:0000259" key="2">
    <source>
        <dbReference type="Pfam" id="PF00534"/>
    </source>
</evidence>
<name>A0A1G2BNX8_9BACT</name>
<sequence length="394" mass="44750">MRITFITNKLNLAGGGENQDVFMKSQTLQAKGHEVSVVTTFSKFNNISAVVPFAITEEWAQSERLFPLQAFIVRILKKHSPRTDVFYLVGTTFLFGAGWYRLFKKNSKPIIADINGHADFVEAYFKKPPLWPVGSLAYEKSLWQSLKHRIRIFLERLIGVRLLNNFDAIVIMTKTLAGYYIRAGVRPDKITVIPSFQDIIAFQNQPLQNNPFSQYPKNAFHILFTGRLYIDKGADILIDALAKFSRPDCILHIVGEGEQKSELVKRVRELGLASVIKFYPWQSLHDLAGFYQHAHLFVHPGRLPEPLVRTTIEAMAFGLPLIVTDTSVEKWLAQEVAKVFKLGDSADLAAKIMDAYQDKQWQKAAAINGRQRALNFDFRGLIPLLDRTIIEATK</sequence>
<dbReference type="Pfam" id="PF13439">
    <property type="entry name" value="Glyco_transf_4"/>
    <property type="match status" value="1"/>
</dbReference>
<gene>
    <name evidence="4" type="ORF">A3H70_03765</name>
</gene>
<feature type="domain" description="Glycosyl transferase family 1" evidence="2">
    <location>
        <begin position="216"/>
        <end position="372"/>
    </location>
</feature>
<keyword evidence="1" id="KW-1133">Transmembrane helix</keyword>
<comment type="caution">
    <text evidence="4">The sequence shown here is derived from an EMBL/GenBank/DDBJ whole genome shotgun (WGS) entry which is preliminary data.</text>
</comment>
<dbReference type="GO" id="GO:0016757">
    <property type="term" value="F:glycosyltransferase activity"/>
    <property type="evidence" value="ECO:0007669"/>
    <property type="project" value="InterPro"/>
</dbReference>
<proteinExistence type="predicted"/>
<evidence type="ECO:0000259" key="3">
    <source>
        <dbReference type="Pfam" id="PF13439"/>
    </source>
</evidence>
<dbReference type="PANTHER" id="PTHR12526">
    <property type="entry name" value="GLYCOSYLTRANSFERASE"/>
    <property type="match status" value="1"/>
</dbReference>
<organism evidence="4 5">
    <name type="scientific">Candidatus Komeilibacteria bacterium RIFCSPLOWO2_02_FULL_48_11</name>
    <dbReference type="NCBI Taxonomy" id="1798553"/>
    <lineage>
        <taxon>Bacteria</taxon>
        <taxon>Candidatus Komeiliibacteriota</taxon>
    </lineage>
</organism>
<dbReference type="STRING" id="1798553.A3H70_03765"/>
<dbReference type="CDD" id="cd03801">
    <property type="entry name" value="GT4_PimA-like"/>
    <property type="match status" value="1"/>
</dbReference>
<evidence type="ECO:0000313" key="4">
    <source>
        <dbReference type="EMBL" id="OGY90821.1"/>
    </source>
</evidence>
<evidence type="ECO:0000256" key="1">
    <source>
        <dbReference type="SAM" id="Phobius"/>
    </source>
</evidence>
<dbReference type="Proteomes" id="UP000178109">
    <property type="component" value="Unassembled WGS sequence"/>
</dbReference>
<dbReference type="InterPro" id="IPR001296">
    <property type="entry name" value="Glyco_trans_1"/>
</dbReference>
<dbReference type="Pfam" id="PF00534">
    <property type="entry name" value="Glycos_transf_1"/>
    <property type="match status" value="1"/>
</dbReference>
<evidence type="ECO:0008006" key="6">
    <source>
        <dbReference type="Google" id="ProtNLM"/>
    </source>
</evidence>
<dbReference type="SUPFAM" id="SSF53756">
    <property type="entry name" value="UDP-Glycosyltransferase/glycogen phosphorylase"/>
    <property type="match status" value="1"/>
</dbReference>
<keyword evidence="1" id="KW-0472">Membrane</keyword>
<keyword evidence="1" id="KW-0812">Transmembrane</keyword>
<accession>A0A1G2BNX8</accession>
<feature type="domain" description="Glycosyltransferase subfamily 4-like N-terminal" evidence="3">
    <location>
        <begin position="24"/>
        <end position="195"/>
    </location>
</feature>
<dbReference type="AlphaFoldDB" id="A0A1G2BNX8"/>
<dbReference type="Gene3D" id="3.40.50.2000">
    <property type="entry name" value="Glycogen Phosphorylase B"/>
    <property type="match status" value="2"/>
</dbReference>
<protein>
    <recommendedName>
        <fullName evidence="6">Glycosyltransferase subfamily 4-like N-terminal domain-containing protein</fullName>
    </recommendedName>
</protein>
<dbReference type="EMBL" id="MHKO01000059">
    <property type="protein sequence ID" value="OGY90821.1"/>
    <property type="molecule type" value="Genomic_DNA"/>
</dbReference>
<feature type="transmembrane region" description="Helical" evidence="1">
    <location>
        <begin position="85"/>
        <end position="103"/>
    </location>
</feature>